<dbReference type="EMBL" id="CP054020">
    <property type="protein sequence ID" value="QKI89755.1"/>
    <property type="molecule type" value="Genomic_DNA"/>
</dbReference>
<dbReference type="InterPro" id="IPR036318">
    <property type="entry name" value="FAD-bd_PCMH-like_sf"/>
</dbReference>
<gene>
    <name evidence="3" type="ORF">HQN79_09315</name>
</gene>
<proteinExistence type="predicted"/>
<protein>
    <submittedName>
        <fullName evidence="3">FAD-binding oxidoreductase</fullName>
    </submittedName>
</protein>
<evidence type="ECO:0000256" key="1">
    <source>
        <dbReference type="ARBA" id="ARBA00022827"/>
    </source>
</evidence>
<dbReference type="InterPro" id="IPR016166">
    <property type="entry name" value="FAD-bd_PCMH"/>
</dbReference>
<name>A0A7D4P5K8_9GAMM</name>
<evidence type="ECO:0000259" key="2">
    <source>
        <dbReference type="PROSITE" id="PS51387"/>
    </source>
</evidence>
<dbReference type="AlphaFoldDB" id="A0A7D4P5K8"/>
<dbReference type="PANTHER" id="PTHR43762">
    <property type="entry name" value="L-GULONOLACTONE OXIDASE"/>
    <property type="match status" value="1"/>
</dbReference>
<keyword evidence="1" id="KW-0274">FAD</keyword>
<dbReference type="KEGG" id="txa:HQN79_09315"/>
<evidence type="ECO:0000313" key="3">
    <source>
        <dbReference type="EMBL" id="QKI89755.1"/>
    </source>
</evidence>
<dbReference type="PANTHER" id="PTHR43762:SF1">
    <property type="entry name" value="D-ARABINONO-1,4-LACTONE OXIDASE"/>
    <property type="match status" value="1"/>
</dbReference>
<dbReference type="InterPro" id="IPR016169">
    <property type="entry name" value="FAD-bd_PCMH_sub2"/>
</dbReference>
<evidence type="ECO:0000313" key="4">
    <source>
        <dbReference type="Proteomes" id="UP000504724"/>
    </source>
</evidence>
<dbReference type="InterPro" id="IPR010031">
    <property type="entry name" value="FAD_lactone_oxidase-like"/>
</dbReference>
<dbReference type="InterPro" id="IPR006094">
    <property type="entry name" value="Oxid_FAD_bind_N"/>
</dbReference>
<dbReference type="Proteomes" id="UP000504724">
    <property type="component" value="Chromosome"/>
</dbReference>
<reference evidence="3 4" key="1">
    <citation type="submission" date="2020-05" db="EMBL/GenBank/DDBJ databases">
        <title>Thiomicrorhabdus sediminis sp.nov. and Thiomicrorhabdus xiamenensis sp.nov., novel sulfur-oxidizing bacteria isolated from coastal sediment.</title>
        <authorList>
            <person name="Liu X."/>
        </authorList>
    </citation>
    <scope>NUCLEOTIDE SEQUENCE [LARGE SCALE GENOMIC DNA]</scope>
    <source>
        <strain evidence="3 4">G2</strain>
    </source>
</reference>
<dbReference type="PROSITE" id="PS51387">
    <property type="entry name" value="FAD_PCMH"/>
    <property type="match status" value="1"/>
</dbReference>
<feature type="domain" description="FAD-binding PCMH-type" evidence="2">
    <location>
        <begin position="15"/>
        <end position="181"/>
    </location>
</feature>
<accession>A0A7D4P5K8</accession>
<organism evidence="3 4">
    <name type="scientific">Thiomicrorhabdus xiamenensis</name>
    <dbReference type="NCBI Taxonomy" id="2739063"/>
    <lineage>
        <taxon>Bacteria</taxon>
        <taxon>Pseudomonadati</taxon>
        <taxon>Pseudomonadota</taxon>
        <taxon>Gammaproteobacteria</taxon>
        <taxon>Thiotrichales</taxon>
        <taxon>Piscirickettsiaceae</taxon>
        <taxon>Thiomicrorhabdus</taxon>
    </lineage>
</organism>
<dbReference type="RefSeq" id="WP_173285855.1">
    <property type="nucleotide sequence ID" value="NZ_CP054020.1"/>
</dbReference>
<keyword evidence="4" id="KW-1185">Reference proteome</keyword>
<dbReference type="Pfam" id="PF01565">
    <property type="entry name" value="FAD_binding_4"/>
    <property type="match status" value="1"/>
</dbReference>
<dbReference type="GO" id="GO:0016899">
    <property type="term" value="F:oxidoreductase activity, acting on the CH-OH group of donors, oxygen as acceptor"/>
    <property type="evidence" value="ECO:0007669"/>
    <property type="project" value="InterPro"/>
</dbReference>
<keyword evidence="1" id="KW-0285">Flavoprotein</keyword>
<sequence length="438" mass="49063">MLLCPQKNLSGWGRFPRSKSKACSVQSAQEIAGFLDDEGDVIAYGNGRSYGDSAIADKQIVTRKLNHFLQFDKESGILRVQSGVLLSEILQVVVPHGWFLAVTPGTKLITVGGAIASDVHGKNHHHFGSFSQSVLDLKLMLPNGEIIDCSENENSDWFHATCGGQGLTGVILEARLQLKTIESQNIEQTTIKSANLEETFAAFEDYQASPYSVAWIDCLAKGKNLGRSLLMVGDFAADGDLDYRSPRGPAIPFNFPKFALNRLTLSAFNWLYYHKVRKKISQQMVSIDQFFYPLDALSNWNRIYGKDGFVQYQFILPKEHSYQGLQEILQIIAASGKGSFLAVLKLYGKHNANWLSFPMEGYSLALDFKVEPSLWGLMERLDEVVVKCGGRFYLAKDARVPKAVFEQGYPQIEQFRTFRRQHGLDKTLNSRQSVRLGL</sequence>
<dbReference type="SUPFAM" id="SSF56176">
    <property type="entry name" value="FAD-binding/transporter-associated domain-like"/>
    <property type="match status" value="1"/>
</dbReference>
<dbReference type="Gene3D" id="3.30.465.10">
    <property type="match status" value="1"/>
</dbReference>
<dbReference type="GO" id="GO:0071949">
    <property type="term" value="F:FAD binding"/>
    <property type="evidence" value="ECO:0007669"/>
    <property type="project" value="InterPro"/>
</dbReference>